<feature type="domain" description="DUF7436" evidence="2">
    <location>
        <begin position="109"/>
        <end position="261"/>
    </location>
</feature>
<dbReference type="EMBL" id="FOZK01000002">
    <property type="protein sequence ID" value="SFR98656.1"/>
    <property type="molecule type" value="Genomic_DNA"/>
</dbReference>
<dbReference type="PANTHER" id="PTHR34293:SF1">
    <property type="entry name" value="HTH-TYPE TRANSCRIPTIONAL REGULATOR TRMBL2"/>
    <property type="match status" value="1"/>
</dbReference>
<dbReference type="Pfam" id="PF24217">
    <property type="entry name" value="DUF7436"/>
    <property type="match status" value="1"/>
</dbReference>
<dbReference type="PANTHER" id="PTHR34293">
    <property type="entry name" value="HTH-TYPE TRANSCRIPTIONAL REGULATOR TRMBL2"/>
    <property type="match status" value="1"/>
</dbReference>
<dbReference type="Pfam" id="PF01978">
    <property type="entry name" value="TrmB"/>
    <property type="match status" value="1"/>
</dbReference>
<gene>
    <name evidence="3" type="ORF">SAMN05216559_2074</name>
</gene>
<evidence type="ECO:0000259" key="2">
    <source>
        <dbReference type="Pfam" id="PF24217"/>
    </source>
</evidence>
<dbReference type="InterPro" id="IPR055859">
    <property type="entry name" value="DUF7436"/>
</dbReference>
<dbReference type="OrthoDB" id="202962at2157"/>
<sequence>MSDLTELGLSSYEEQAYRALLTLGPATAQQVSETSDVPKGRVYDVLNALAARDLVEVRAGAEPRQYAAADPDEAVDRLLDERRADLRDERARYEQLAADVSAELSTAVPSESRFWPIPLGSEDAVAGMGEQFDAAEASLLSVVAAPYEGAALEAYRDEIDAYADLVRTGLEVKLLTTPALIDRTPSDQLARAVADAPDFAVRTTTGINLTYDVLDRDAVYLSVPTPFTDGERLGAVLVRDDDLADRLEGRFREAWAAAEPVEPAVAGDD</sequence>
<dbReference type="RefSeq" id="WP_177227400.1">
    <property type="nucleotide sequence ID" value="NZ_FOZK01000002.1"/>
</dbReference>
<dbReference type="SUPFAM" id="SSF46785">
    <property type="entry name" value="Winged helix' DNA-binding domain"/>
    <property type="match status" value="1"/>
</dbReference>
<evidence type="ECO:0000313" key="4">
    <source>
        <dbReference type="Proteomes" id="UP000199062"/>
    </source>
</evidence>
<dbReference type="STRING" id="767519.SAMN05216559_2074"/>
<dbReference type="InterPro" id="IPR002831">
    <property type="entry name" value="Tscrpt_reg_TrmB_N"/>
</dbReference>
<evidence type="ECO:0000313" key="3">
    <source>
        <dbReference type="EMBL" id="SFR98656.1"/>
    </source>
</evidence>
<organism evidence="3 4">
    <name type="scientific">Halomicrobium zhouii</name>
    <dbReference type="NCBI Taxonomy" id="767519"/>
    <lineage>
        <taxon>Archaea</taxon>
        <taxon>Methanobacteriati</taxon>
        <taxon>Methanobacteriota</taxon>
        <taxon>Stenosarchaea group</taxon>
        <taxon>Halobacteria</taxon>
        <taxon>Halobacteriales</taxon>
        <taxon>Haloarculaceae</taxon>
        <taxon>Halomicrobium</taxon>
    </lineage>
</organism>
<reference evidence="3 4" key="1">
    <citation type="submission" date="2016-10" db="EMBL/GenBank/DDBJ databases">
        <authorList>
            <person name="de Groot N.N."/>
        </authorList>
    </citation>
    <scope>NUCLEOTIDE SEQUENCE [LARGE SCALE GENOMIC DNA]</scope>
    <source>
        <strain evidence="3 4">CGMCC 1.10457</strain>
    </source>
</reference>
<name>A0A1I6L5E1_9EURY</name>
<proteinExistence type="predicted"/>
<dbReference type="Proteomes" id="UP000199062">
    <property type="component" value="Unassembled WGS sequence"/>
</dbReference>
<dbReference type="InterPro" id="IPR036388">
    <property type="entry name" value="WH-like_DNA-bd_sf"/>
</dbReference>
<dbReference type="InterPro" id="IPR036390">
    <property type="entry name" value="WH_DNA-bd_sf"/>
</dbReference>
<feature type="domain" description="Transcription regulator TrmB N-terminal" evidence="1">
    <location>
        <begin position="4"/>
        <end position="71"/>
    </location>
</feature>
<evidence type="ECO:0000259" key="1">
    <source>
        <dbReference type="Pfam" id="PF01978"/>
    </source>
</evidence>
<accession>A0A1I6L5E1</accession>
<keyword evidence="4" id="KW-1185">Reference proteome</keyword>
<dbReference type="AlphaFoldDB" id="A0A1I6L5E1"/>
<dbReference type="Gene3D" id="1.10.10.10">
    <property type="entry name" value="Winged helix-like DNA-binding domain superfamily/Winged helix DNA-binding domain"/>
    <property type="match status" value="1"/>
</dbReference>
<protein>
    <submittedName>
        <fullName evidence="3">Sugar-specific transcriptional regulator TrmB</fullName>
    </submittedName>
</protein>
<dbReference type="InterPro" id="IPR051797">
    <property type="entry name" value="TrmB-like"/>
</dbReference>